<gene>
    <name evidence="3" type="ORF">WNY58_07030</name>
</gene>
<dbReference type="PROSITE" id="PS50405">
    <property type="entry name" value="GST_CTER"/>
    <property type="match status" value="1"/>
</dbReference>
<reference evidence="3 4" key="1">
    <citation type="submission" date="2024-03" db="EMBL/GenBank/DDBJ databases">
        <title>Community enrichment and isolation of bacterial strains for fucoidan degradation.</title>
        <authorList>
            <person name="Sichert A."/>
        </authorList>
    </citation>
    <scope>NUCLEOTIDE SEQUENCE [LARGE SCALE GENOMIC DNA]</scope>
    <source>
        <strain evidence="3 4">AS76</strain>
    </source>
</reference>
<dbReference type="Gene3D" id="3.40.30.10">
    <property type="entry name" value="Glutaredoxin"/>
    <property type="match status" value="1"/>
</dbReference>
<dbReference type="CDD" id="cd03196">
    <property type="entry name" value="GST_C_5"/>
    <property type="match status" value="1"/>
</dbReference>
<proteinExistence type="predicted"/>
<dbReference type="SUPFAM" id="SSF47616">
    <property type="entry name" value="GST C-terminal domain-like"/>
    <property type="match status" value="1"/>
</dbReference>
<dbReference type="PANTHER" id="PTHR43968:SF6">
    <property type="entry name" value="GLUTATHIONE S-TRANSFERASE OMEGA"/>
    <property type="match status" value="1"/>
</dbReference>
<comment type="caution">
    <text evidence="3">The sequence shown here is derived from an EMBL/GenBank/DDBJ whole genome shotgun (WGS) entry which is preliminary data.</text>
</comment>
<sequence>MSDQVLPILYSFRRCPYAMRARLAIAYSGVKVELREIVLRDKPTEMLAISPKGTVPVLLLPDGQLIDESIDIMRWALSQNDPDNWYSADIETIDGLISDNDHHFKPRLDRYKYADRYPQQSAEFYRHQCEDEFIKLESLLTRHGGYLVTDRITLADMARLPFIRQCAHVDLTWFESTPYPHLQRWLSDFKASGLFADIMRKYPLWALGDPITLFP</sequence>
<accession>A0ABU9TR02</accession>
<dbReference type="Gene3D" id="1.20.1050.10">
    <property type="match status" value="1"/>
</dbReference>
<dbReference type="InterPro" id="IPR040079">
    <property type="entry name" value="Glutathione_S-Trfase"/>
</dbReference>
<dbReference type="EMBL" id="JBBMRA010000005">
    <property type="protein sequence ID" value="MEM5536143.1"/>
    <property type="molecule type" value="Genomic_DNA"/>
</dbReference>
<dbReference type="SFLD" id="SFLDS00019">
    <property type="entry name" value="Glutathione_Transferase_(cytos"/>
    <property type="match status" value="1"/>
</dbReference>
<evidence type="ECO:0000313" key="4">
    <source>
        <dbReference type="Proteomes" id="UP001449225"/>
    </source>
</evidence>
<keyword evidence="4" id="KW-1185">Reference proteome</keyword>
<dbReference type="PROSITE" id="PS50404">
    <property type="entry name" value="GST_NTER"/>
    <property type="match status" value="1"/>
</dbReference>
<evidence type="ECO:0000259" key="2">
    <source>
        <dbReference type="PROSITE" id="PS50405"/>
    </source>
</evidence>
<evidence type="ECO:0000259" key="1">
    <source>
        <dbReference type="PROSITE" id="PS50404"/>
    </source>
</evidence>
<dbReference type="InterPro" id="IPR004046">
    <property type="entry name" value="GST_C"/>
</dbReference>
<dbReference type="InterPro" id="IPR010987">
    <property type="entry name" value="Glutathione-S-Trfase_C-like"/>
</dbReference>
<protein>
    <submittedName>
        <fullName evidence="3">Glutathione S-transferase</fullName>
    </submittedName>
</protein>
<dbReference type="SUPFAM" id="SSF52833">
    <property type="entry name" value="Thioredoxin-like"/>
    <property type="match status" value="1"/>
</dbReference>
<dbReference type="Proteomes" id="UP001449225">
    <property type="component" value="Unassembled WGS sequence"/>
</dbReference>
<dbReference type="InterPro" id="IPR050983">
    <property type="entry name" value="GST_Omega/HSP26"/>
</dbReference>
<dbReference type="InterPro" id="IPR004045">
    <property type="entry name" value="Glutathione_S-Trfase_N"/>
</dbReference>
<dbReference type="RefSeq" id="WP_342854132.1">
    <property type="nucleotide sequence ID" value="NZ_JBBMRA010000005.1"/>
</dbReference>
<evidence type="ECO:0000313" key="3">
    <source>
        <dbReference type="EMBL" id="MEM5536143.1"/>
    </source>
</evidence>
<dbReference type="PANTHER" id="PTHR43968">
    <property type="match status" value="1"/>
</dbReference>
<dbReference type="CDD" id="cd03060">
    <property type="entry name" value="GST_N_Omega_like"/>
    <property type="match status" value="1"/>
</dbReference>
<dbReference type="Pfam" id="PF00043">
    <property type="entry name" value="GST_C"/>
    <property type="match status" value="1"/>
</dbReference>
<organism evidence="3 4">
    <name type="scientific">Neptuniibacter pectenicola</name>
    <dbReference type="NCBI Taxonomy" id="1806669"/>
    <lineage>
        <taxon>Bacteria</taxon>
        <taxon>Pseudomonadati</taxon>
        <taxon>Pseudomonadota</taxon>
        <taxon>Gammaproteobacteria</taxon>
        <taxon>Oceanospirillales</taxon>
        <taxon>Oceanospirillaceae</taxon>
        <taxon>Neptuniibacter</taxon>
    </lineage>
</organism>
<dbReference type="InterPro" id="IPR036282">
    <property type="entry name" value="Glutathione-S-Trfase_C_sf"/>
</dbReference>
<name>A0ABU9TR02_9GAMM</name>
<feature type="domain" description="GST C-terminal" evidence="2">
    <location>
        <begin position="83"/>
        <end position="214"/>
    </location>
</feature>
<feature type="domain" description="GST N-terminal" evidence="1">
    <location>
        <begin position="5"/>
        <end position="84"/>
    </location>
</feature>
<dbReference type="InterPro" id="IPR036249">
    <property type="entry name" value="Thioredoxin-like_sf"/>
</dbReference>
<dbReference type="Pfam" id="PF13417">
    <property type="entry name" value="GST_N_3"/>
    <property type="match status" value="1"/>
</dbReference>